<dbReference type="Pfam" id="PF02518">
    <property type="entry name" value="HATPase_c"/>
    <property type="match status" value="1"/>
</dbReference>
<evidence type="ECO:0000259" key="8">
    <source>
        <dbReference type="PROSITE" id="PS50109"/>
    </source>
</evidence>
<accession>A0ABN2JU29</accession>
<comment type="subcellular location">
    <subcellularLocation>
        <location evidence="2">Cell membrane</location>
    </subcellularLocation>
</comment>
<dbReference type="Gene3D" id="1.10.287.130">
    <property type="match status" value="1"/>
</dbReference>
<evidence type="ECO:0000256" key="6">
    <source>
        <dbReference type="ARBA" id="ARBA00023012"/>
    </source>
</evidence>
<dbReference type="PRINTS" id="PR00344">
    <property type="entry name" value="BCTRLSENSOR"/>
</dbReference>
<keyword evidence="7" id="KW-0812">Transmembrane</keyword>
<comment type="catalytic activity">
    <reaction evidence="1">
        <text>ATP + protein L-histidine = ADP + protein N-phospho-L-histidine.</text>
        <dbReference type="EC" id="2.7.13.3"/>
    </reaction>
</comment>
<name>A0ABN2JU29_9ACTN</name>
<protein>
    <recommendedName>
        <fullName evidence="3">histidine kinase</fullName>
        <ecNumber evidence="3">2.7.13.3</ecNumber>
    </recommendedName>
</protein>
<dbReference type="InterPro" id="IPR000014">
    <property type="entry name" value="PAS"/>
</dbReference>
<evidence type="ECO:0000256" key="3">
    <source>
        <dbReference type="ARBA" id="ARBA00012438"/>
    </source>
</evidence>
<reference evidence="9 10" key="1">
    <citation type="journal article" date="2019" name="Int. J. Syst. Evol. Microbiol.">
        <title>The Global Catalogue of Microorganisms (GCM) 10K type strain sequencing project: providing services to taxonomists for standard genome sequencing and annotation.</title>
        <authorList>
            <consortium name="The Broad Institute Genomics Platform"/>
            <consortium name="The Broad Institute Genome Sequencing Center for Infectious Disease"/>
            <person name="Wu L."/>
            <person name="Ma J."/>
        </authorList>
    </citation>
    <scope>NUCLEOTIDE SEQUENCE [LARGE SCALE GENOMIC DNA]</scope>
    <source>
        <strain evidence="9 10">JCM 13518</strain>
    </source>
</reference>
<keyword evidence="7" id="KW-1133">Transmembrane helix</keyword>
<dbReference type="SUPFAM" id="SSF55874">
    <property type="entry name" value="ATPase domain of HSP90 chaperone/DNA topoisomerase II/histidine kinase"/>
    <property type="match status" value="1"/>
</dbReference>
<dbReference type="SUPFAM" id="SSF55785">
    <property type="entry name" value="PYP-like sensor domain (PAS domain)"/>
    <property type="match status" value="1"/>
</dbReference>
<dbReference type="SMART" id="SM00387">
    <property type="entry name" value="HATPase_c"/>
    <property type="match status" value="1"/>
</dbReference>
<proteinExistence type="predicted"/>
<dbReference type="CDD" id="cd00075">
    <property type="entry name" value="HATPase"/>
    <property type="match status" value="1"/>
</dbReference>
<dbReference type="SUPFAM" id="SSF47384">
    <property type="entry name" value="Homodimeric domain of signal transducing histidine kinase"/>
    <property type="match status" value="1"/>
</dbReference>
<dbReference type="CDD" id="cd00130">
    <property type="entry name" value="PAS"/>
    <property type="match status" value="1"/>
</dbReference>
<dbReference type="Proteomes" id="UP001501057">
    <property type="component" value="Unassembled WGS sequence"/>
</dbReference>
<evidence type="ECO:0000256" key="5">
    <source>
        <dbReference type="ARBA" id="ARBA00022777"/>
    </source>
</evidence>
<dbReference type="InterPro" id="IPR005467">
    <property type="entry name" value="His_kinase_dom"/>
</dbReference>
<dbReference type="Pfam" id="PF00512">
    <property type="entry name" value="HisKA"/>
    <property type="match status" value="1"/>
</dbReference>
<dbReference type="Gene3D" id="3.30.565.10">
    <property type="entry name" value="Histidine kinase-like ATPase, C-terminal domain"/>
    <property type="match status" value="1"/>
</dbReference>
<evidence type="ECO:0000313" key="9">
    <source>
        <dbReference type="EMBL" id="GAA1739005.1"/>
    </source>
</evidence>
<dbReference type="PANTHER" id="PTHR43547:SF2">
    <property type="entry name" value="HYBRID SIGNAL TRANSDUCTION HISTIDINE KINASE C"/>
    <property type="match status" value="1"/>
</dbReference>
<feature type="transmembrane region" description="Helical" evidence="7">
    <location>
        <begin position="150"/>
        <end position="169"/>
    </location>
</feature>
<evidence type="ECO:0000313" key="10">
    <source>
        <dbReference type="Proteomes" id="UP001501057"/>
    </source>
</evidence>
<feature type="transmembrane region" description="Helical" evidence="7">
    <location>
        <begin position="47"/>
        <end position="64"/>
    </location>
</feature>
<dbReference type="EC" id="2.7.13.3" evidence="3"/>
<dbReference type="InterPro" id="IPR036097">
    <property type="entry name" value="HisK_dim/P_sf"/>
</dbReference>
<feature type="transmembrane region" description="Helical" evidence="7">
    <location>
        <begin position="101"/>
        <end position="130"/>
    </location>
</feature>
<dbReference type="SMART" id="SM00388">
    <property type="entry name" value="HisKA"/>
    <property type="match status" value="1"/>
</dbReference>
<evidence type="ECO:0000256" key="2">
    <source>
        <dbReference type="ARBA" id="ARBA00004236"/>
    </source>
</evidence>
<keyword evidence="5" id="KW-0808">Transferase</keyword>
<dbReference type="InterPro" id="IPR035965">
    <property type="entry name" value="PAS-like_dom_sf"/>
</dbReference>
<sequence length="552" mass="57591">MPLGADAARVPVSPGRLFATQTALLLASVIVTGLTLGSDVPTSEPRLVFGLVLLVLVTAFVGLATWDRPWARYVVIVIPLFDLVAINQLRAASPTSGFGFLLVLPVAWLALNAGRVGAAIGIVGATTTAWAPLLLGELGFNPGNVGTPSVASTASLNVTVLVVGGVIAVSSERQAAQRRLLATQARRSAQSYNQARRDEGVLNAVMDAVPFGVVSLDPSGTYRGSNRAARAMGRHLGLPVSTTPHGMPIYHLDGVTPVAVEDLPYARGLAGDAIDGETYWVGHPDAVRVAVEVSGRLVLDADGAIDRLVIVFRDVGGSIEAEAARDQAVSSVSHEFRTPLSSILGYIELAADTPGMPDEAAEHLAVAERNTTRLLTLVNDLLAARGRAPRTAVPMTLAGLDLAEVVTESVTALRPLATDRVIAMTLDAPESQALLGDAFRLRQVVDNLVTNAIKYNVEGGSVTIDLTGDDTAVTLTITDTGHGMSEQDHVEVFQPYHRTAEAVVSTVPGSGLGLAISREIAERHGGTIRLESAESGGTTAVLVLPRDAGGAR</sequence>
<evidence type="ECO:0000256" key="1">
    <source>
        <dbReference type="ARBA" id="ARBA00000085"/>
    </source>
</evidence>
<keyword evidence="6" id="KW-0902">Two-component regulatory system</keyword>
<dbReference type="PANTHER" id="PTHR43547">
    <property type="entry name" value="TWO-COMPONENT HISTIDINE KINASE"/>
    <property type="match status" value="1"/>
</dbReference>
<keyword evidence="7" id="KW-0472">Membrane</keyword>
<dbReference type="EMBL" id="BAAAME010000004">
    <property type="protein sequence ID" value="GAA1739005.1"/>
    <property type="molecule type" value="Genomic_DNA"/>
</dbReference>
<comment type="caution">
    <text evidence="9">The sequence shown here is derived from an EMBL/GenBank/DDBJ whole genome shotgun (WGS) entry which is preliminary data.</text>
</comment>
<keyword evidence="4" id="KW-0597">Phosphoprotein</keyword>
<dbReference type="InterPro" id="IPR003661">
    <property type="entry name" value="HisK_dim/P_dom"/>
</dbReference>
<dbReference type="Gene3D" id="3.30.450.20">
    <property type="entry name" value="PAS domain"/>
    <property type="match status" value="1"/>
</dbReference>
<gene>
    <name evidence="9" type="ORF">GCM10009710_19120</name>
</gene>
<dbReference type="InterPro" id="IPR004358">
    <property type="entry name" value="Sig_transdc_His_kin-like_C"/>
</dbReference>
<dbReference type="PROSITE" id="PS50109">
    <property type="entry name" value="HIS_KIN"/>
    <property type="match status" value="1"/>
</dbReference>
<dbReference type="CDD" id="cd00082">
    <property type="entry name" value="HisKA"/>
    <property type="match status" value="1"/>
</dbReference>
<organism evidence="9 10">
    <name type="scientific">Aeromicrobium alkaliterrae</name>
    <dbReference type="NCBI Taxonomy" id="302168"/>
    <lineage>
        <taxon>Bacteria</taxon>
        <taxon>Bacillati</taxon>
        <taxon>Actinomycetota</taxon>
        <taxon>Actinomycetes</taxon>
        <taxon>Propionibacteriales</taxon>
        <taxon>Nocardioidaceae</taxon>
        <taxon>Aeromicrobium</taxon>
    </lineage>
</organism>
<feature type="transmembrane region" description="Helical" evidence="7">
    <location>
        <begin position="17"/>
        <end position="35"/>
    </location>
</feature>
<keyword evidence="5" id="KW-0418">Kinase</keyword>
<dbReference type="RefSeq" id="WP_344200577.1">
    <property type="nucleotide sequence ID" value="NZ_BAAAME010000004.1"/>
</dbReference>
<evidence type="ECO:0000256" key="4">
    <source>
        <dbReference type="ARBA" id="ARBA00022553"/>
    </source>
</evidence>
<keyword evidence="10" id="KW-1185">Reference proteome</keyword>
<dbReference type="InterPro" id="IPR036890">
    <property type="entry name" value="HATPase_C_sf"/>
</dbReference>
<dbReference type="InterPro" id="IPR003594">
    <property type="entry name" value="HATPase_dom"/>
</dbReference>
<feature type="domain" description="Histidine kinase" evidence="8">
    <location>
        <begin position="331"/>
        <end position="548"/>
    </location>
</feature>
<evidence type="ECO:0000256" key="7">
    <source>
        <dbReference type="SAM" id="Phobius"/>
    </source>
</evidence>